<evidence type="ECO:0000313" key="2">
    <source>
        <dbReference type="Proteomes" id="UP000790709"/>
    </source>
</evidence>
<proteinExistence type="predicted"/>
<keyword evidence="2" id="KW-1185">Reference proteome</keyword>
<dbReference type="EMBL" id="MU266394">
    <property type="protein sequence ID" value="KAH7925833.1"/>
    <property type="molecule type" value="Genomic_DNA"/>
</dbReference>
<reference evidence="1" key="1">
    <citation type="journal article" date="2021" name="New Phytol.">
        <title>Evolutionary innovations through gain and loss of genes in the ectomycorrhizal Boletales.</title>
        <authorList>
            <person name="Wu G."/>
            <person name="Miyauchi S."/>
            <person name="Morin E."/>
            <person name="Kuo A."/>
            <person name="Drula E."/>
            <person name="Varga T."/>
            <person name="Kohler A."/>
            <person name="Feng B."/>
            <person name="Cao Y."/>
            <person name="Lipzen A."/>
            <person name="Daum C."/>
            <person name="Hundley H."/>
            <person name="Pangilinan J."/>
            <person name="Johnson J."/>
            <person name="Barry K."/>
            <person name="LaButti K."/>
            <person name="Ng V."/>
            <person name="Ahrendt S."/>
            <person name="Min B."/>
            <person name="Choi I.G."/>
            <person name="Park H."/>
            <person name="Plett J.M."/>
            <person name="Magnuson J."/>
            <person name="Spatafora J.W."/>
            <person name="Nagy L.G."/>
            <person name="Henrissat B."/>
            <person name="Grigoriev I.V."/>
            <person name="Yang Z.L."/>
            <person name="Xu J."/>
            <person name="Martin F.M."/>
        </authorList>
    </citation>
    <scope>NUCLEOTIDE SEQUENCE</scope>
    <source>
        <strain evidence="1">KUC20120723A-06</strain>
    </source>
</reference>
<sequence>MSPSAPPPSPQEVQRKLSVHSAAKPKKVPPVSQAHVSGTESDSDSVQSPDLVPPITQSIGSSGALLSGSAPQPPLSSIAERRSGSGEESDEDEEDGVGGWRVADKAGKSHNSVDEKVIKAGYLWKKGERRKTWKKRWFVLRPAHLAYYKTSAEYQLLRLLDLSDVHSCTPVTLKKHTNTFGVVSAVRTFYLQAQSTEEVQQWVRAIQQTRETLMTTSTQTSIATPPIPIPGAQPNTRRITVTPSPPSNPSHAQNVTSSDSEDASPSAGRTYSSSSQNRPIIASSPSRAQGSSKDSAKIVLSGYLMKCGSKRHNWRKRWFVLNGEKLVYSGSHMDTKPHRQFSFSEILDALEFDMRSHKHSAAVPPPTTSPLPSSMSPDDSKASHGVHTFKIVTTKRTLLLCAPSEEEEIKWLSAIRALIARRTGAGVVPGDSGGGVASVPKPSASGGLDAGHGNLAAGSASGSGLRHKVRNLSISGPNAIPAAPISED</sequence>
<organism evidence="1 2">
    <name type="scientific">Leucogyrophana mollusca</name>
    <dbReference type="NCBI Taxonomy" id="85980"/>
    <lineage>
        <taxon>Eukaryota</taxon>
        <taxon>Fungi</taxon>
        <taxon>Dikarya</taxon>
        <taxon>Basidiomycota</taxon>
        <taxon>Agaricomycotina</taxon>
        <taxon>Agaricomycetes</taxon>
        <taxon>Agaricomycetidae</taxon>
        <taxon>Boletales</taxon>
        <taxon>Boletales incertae sedis</taxon>
        <taxon>Leucogyrophana</taxon>
    </lineage>
</organism>
<name>A0ACB8BKR9_9AGAM</name>
<protein>
    <submittedName>
        <fullName evidence="1">PH-domain-containing protein</fullName>
    </submittedName>
</protein>
<comment type="caution">
    <text evidence="1">The sequence shown here is derived from an EMBL/GenBank/DDBJ whole genome shotgun (WGS) entry which is preliminary data.</text>
</comment>
<evidence type="ECO:0000313" key="1">
    <source>
        <dbReference type="EMBL" id="KAH7925833.1"/>
    </source>
</evidence>
<gene>
    <name evidence="1" type="ORF">BV22DRAFT_1033538</name>
</gene>
<dbReference type="Proteomes" id="UP000790709">
    <property type="component" value="Unassembled WGS sequence"/>
</dbReference>
<accession>A0ACB8BKR9</accession>